<comment type="caution">
    <text evidence="1">The sequence shown here is derived from an EMBL/GenBank/DDBJ whole genome shotgun (WGS) entry which is preliminary data.</text>
</comment>
<protein>
    <submittedName>
        <fullName evidence="1">Uncharacterized protein</fullName>
    </submittedName>
</protein>
<accession>A0ABS8TES2</accession>
<evidence type="ECO:0000313" key="2">
    <source>
        <dbReference type="Proteomes" id="UP000823775"/>
    </source>
</evidence>
<keyword evidence="2" id="KW-1185">Reference proteome</keyword>
<proteinExistence type="predicted"/>
<dbReference type="EMBL" id="JACEIK010001464">
    <property type="protein sequence ID" value="MCD7469633.1"/>
    <property type="molecule type" value="Genomic_DNA"/>
</dbReference>
<feature type="non-terminal residue" evidence="1">
    <location>
        <position position="1"/>
    </location>
</feature>
<reference evidence="1 2" key="1">
    <citation type="journal article" date="2021" name="BMC Genomics">
        <title>Datura genome reveals duplications of psychoactive alkaloid biosynthetic genes and high mutation rate following tissue culture.</title>
        <authorList>
            <person name="Rajewski A."/>
            <person name="Carter-House D."/>
            <person name="Stajich J."/>
            <person name="Litt A."/>
        </authorList>
    </citation>
    <scope>NUCLEOTIDE SEQUENCE [LARGE SCALE GENOMIC DNA]</scope>
    <source>
        <strain evidence="1">AR-01</strain>
    </source>
</reference>
<name>A0ABS8TES2_DATST</name>
<evidence type="ECO:0000313" key="1">
    <source>
        <dbReference type="EMBL" id="MCD7469633.1"/>
    </source>
</evidence>
<sequence>AQELGFISKVQQALSSFWGFFNQDKGVTIVESVSLSPRNMGSSLVRVSPSPQWVHEVVIVS</sequence>
<gene>
    <name evidence="1" type="ORF">HAX54_008776</name>
</gene>
<organism evidence="1 2">
    <name type="scientific">Datura stramonium</name>
    <name type="common">Jimsonweed</name>
    <name type="synonym">Common thornapple</name>
    <dbReference type="NCBI Taxonomy" id="4076"/>
    <lineage>
        <taxon>Eukaryota</taxon>
        <taxon>Viridiplantae</taxon>
        <taxon>Streptophyta</taxon>
        <taxon>Embryophyta</taxon>
        <taxon>Tracheophyta</taxon>
        <taxon>Spermatophyta</taxon>
        <taxon>Magnoliopsida</taxon>
        <taxon>eudicotyledons</taxon>
        <taxon>Gunneridae</taxon>
        <taxon>Pentapetalae</taxon>
        <taxon>asterids</taxon>
        <taxon>lamiids</taxon>
        <taxon>Solanales</taxon>
        <taxon>Solanaceae</taxon>
        <taxon>Solanoideae</taxon>
        <taxon>Datureae</taxon>
        <taxon>Datura</taxon>
    </lineage>
</organism>
<dbReference type="Proteomes" id="UP000823775">
    <property type="component" value="Unassembled WGS sequence"/>
</dbReference>